<dbReference type="PANTHER" id="PTHR44329:SF288">
    <property type="entry name" value="MITOGEN-ACTIVATED PROTEIN KINASE KINASE KINASE 20"/>
    <property type="match status" value="1"/>
</dbReference>
<evidence type="ECO:0000256" key="1">
    <source>
        <dbReference type="ARBA" id="ARBA00022679"/>
    </source>
</evidence>
<evidence type="ECO:0000256" key="2">
    <source>
        <dbReference type="ARBA" id="ARBA00022741"/>
    </source>
</evidence>
<dbReference type="GeneID" id="8863883"/>
<dbReference type="KEGG" id="ngr:NAEGRDRAFT_32030"/>
<proteinExistence type="predicted"/>
<dbReference type="PANTHER" id="PTHR44329">
    <property type="entry name" value="SERINE/THREONINE-PROTEIN KINASE TNNI3K-RELATED"/>
    <property type="match status" value="1"/>
</dbReference>
<dbReference type="Proteomes" id="UP000006671">
    <property type="component" value="Unassembled WGS sequence"/>
</dbReference>
<keyword evidence="2" id="KW-0547">Nucleotide-binding</keyword>
<dbReference type="VEuPathDB" id="AmoebaDB:NAEGRDRAFT_32030"/>
<evidence type="ECO:0000259" key="5">
    <source>
        <dbReference type="PROSITE" id="PS50011"/>
    </source>
</evidence>
<name>D2V8X1_NAEGR</name>
<dbReference type="Gene3D" id="1.10.510.10">
    <property type="entry name" value="Transferase(Phosphotransferase) domain 1"/>
    <property type="match status" value="1"/>
</dbReference>
<dbReference type="SUPFAM" id="SSF56112">
    <property type="entry name" value="Protein kinase-like (PK-like)"/>
    <property type="match status" value="1"/>
</dbReference>
<dbReference type="InterPro" id="IPR051681">
    <property type="entry name" value="Ser/Thr_Kinases-Pseudokinases"/>
</dbReference>
<dbReference type="InterPro" id="IPR000719">
    <property type="entry name" value="Prot_kinase_dom"/>
</dbReference>
<evidence type="ECO:0000256" key="3">
    <source>
        <dbReference type="ARBA" id="ARBA00022777"/>
    </source>
</evidence>
<dbReference type="Gene3D" id="3.30.200.20">
    <property type="entry name" value="Phosphorylase Kinase, domain 1"/>
    <property type="match status" value="1"/>
</dbReference>
<dbReference type="InterPro" id="IPR011009">
    <property type="entry name" value="Kinase-like_dom_sf"/>
</dbReference>
<dbReference type="RefSeq" id="XP_002679619.1">
    <property type="nucleotide sequence ID" value="XM_002679573.1"/>
</dbReference>
<dbReference type="GO" id="GO:0005524">
    <property type="term" value="F:ATP binding"/>
    <property type="evidence" value="ECO:0007669"/>
    <property type="project" value="UniProtKB-KW"/>
</dbReference>
<keyword evidence="1" id="KW-0808">Transferase</keyword>
<dbReference type="eggNOG" id="KOG0192">
    <property type="taxonomic scope" value="Eukaryota"/>
</dbReference>
<dbReference type="GO" id="GO:0004674">
    <property type="term" value="F:protein serine/threonine kinase activity"/>
    <property type="evidence" value="ECO:0007669"/>
    <property type="project" value="TreeGrafter"/>
</dbReference>
<dbReference type="PIRSF" id="PIRSF000654">
    <property type="entry name" value="Integrin-linked_kinase"/>
    <property type="match status" value="1"/>
</dbReference>
<dbReference type="InterPro" id="IPR008271">
    <property type="entry name" value="Ser/Thr_kinase_AS"/>
</dbReference>
<protein>
    <submittedName>
        <fullName evidence="6">Predicted protein</fullName>
    </submittedName>
</protein>
<dbReference type="EMBL" id="GG738857">
    <property type="protein sequence ID" value="EFC46875.1"/>
    <property type="molecule type" value="Genomic_DNA"/>
</dbReference>
<evidence type="ECO:0000313" key="7">
    <source>
        <dbReference type="Proteomes" id="UP000006671"/>
    </source>
</evidence>
<dbReference type="SMART" id="SM00220">
    <property type="entry name" value="S_TKc"/>
    <property type="match status" value="1"/>
</dbReference>
<evidence type="ECO:0000313" key="6">
    <source>
        <dbReference type="EMBL" id="EFC46875.1"/>
    </source>
</evidence>
<dbReference type="PROSITE" id="PS00108">
    <property type="entry name" value="PROTEIN_KINASE_ST"/>
    <property type="match status" value="1"/>
</dbReference>
<dbReference type="AlphaFoldDB" id="D2V8X1"/>
<dbReference type="InParanoid" id="D2V8X1"/>
<organism evidence="7">
    <name type="scientific">Naegleria gruberi</name>
    <name type="common">Amoeba</name>
    <dbReference type="NCBI Taxonomy" id="5762"/>
    <lineage>
        <taxon>Eukaryota</taxon>
        <taxon>Discoba</taxon>
        <taxon>Heterolobosea</taxon>
        <taxon>Tetramitia</taxon>
        <taxon>Eutetramitia</taxon>
        <taxon>Vahlkampfiidae</taxon>
        <taxon>Naegleria</taxon>
    </lineage>
</organism>
<dbReference type="PROSITE" id="PS50011">
    <property type="entry name" value="PROTEIN_KINASE_DOM"/>
    <property type="match status" value="1"/>
</dbReference>
<sequence>MDKPIKRLGSGGIGSVFQTRWKNNIIAVKVFDMNNMNISEKDFLMEAIILSKLRHPNIITFYGISSSPTKRFIAMECLEKSLDNLVTEMQNQSVQYSLTQKLEILTNVANGILYLHTLSPTILHRDLKPANILIDRFGVCKLCDFGLSKMLSNYRTSVTSQIGTCYYLSPEMISSNSDILGEDARAIDIYSFSIIIWQVLFECTDPYMSRNSRVLQKLRLEEPSNVESSYQLHKGICENNLRPIIPFTDLEECKEWCKEFDSPDEYERIFDLTELIRQSWSPVPSTRPNIQEIVDRLEKIYNA</sequence>
<dbReference type="STRING" id="5762.D2V8X1"/>
<feature type="domain" description="Protein kinase" evidence="5">
    <location>
        <begin position="2"/>
        <end position="301"/>
    </location>
</feature>
<accession>D2V8X1</accession>
<dbReference type="OrthoDB" id="39098at2759"/>
<keyword evidence="7" id="KW-1185">Reference proteome</keyword>
<gene>
    <name evidence="6" type="ORF">NAEGRDRAFT_32030</name>
</gene>
<evidence type="ECO:0000256" key="4">
    <source>
        <dbReference type="ARBA" id="ARBA00022840"/>
    </source>
</evidence>
<keyword evidence="3" id="KW-0418">Kinase</keyword>
<reference evidence="6 7" key="1">
    <citation type="journal article" date="2010" name="Cell">
        <title>The genome of Naegleria gruberi illuminates early eukaryotic versatility.</title>
        <authorList>
            <person name="Fritz-Laylin L.K."/>
            <person name="Prochnik S.E."/>
            <person name="Ginger M.L."/>
            <person name="Dacks J.B."/>
            <person name="Carpenter M.L."/>
            <person name="Field M.C."/>
            <person name="Kuo A."/>
            <person name="Paredez A."/>
            <person name="Chapman J."/>
            <person name="Pham J."/>
            <person name="Shu S."/>
            <person name="Neupane R."/>
            <person name="Cipriano M."/>
            <person name="Mancuso J."/>
            <person name="Tu H."/>
            <person name="Salamov A."/>
            <person name="Lindquist E."/>
            <person name="Shapiro H."/>
            <person name="Lucas S."/>
            <person name="Grigoriev I.V."/>
            <person name="Cande W.Z."/>
            <person name="Fulton C."/>
            <person name="Rokhsar D.S."/>
            <person name="Dawson S.C."/>
        </authorList>
    </citation>
    <scope>NUCLEOTIDE SEQUENCE [LARGE SCALE GENOMIC DNA]</scope>
    <source>
        <strain evidence="6 7">NEG-M</strain>
    </source>
</reference>
<dbReference type="Pfam" id="PF00069">
    <property type="entry name" value="Pkinase"/>
    <property type="match status" value="1"/>
</dbReference>
<keyword evidence="4" id="KW-0067">ATP-binding</keyword>